<dbReference type="Proteomes" id="UP000735302">
    <property type="component" value="Unassembled WGS sequence"/>
</dbReference>
<dbReference type="EMBL" id="BLXT01004787">
    <property type="protein sequence ID" value="GFO17352.1"/>
    <property type="molecule type" value="Genomic_DNA"/>
</dbReference>
<accession>A0AAV4BDT6</accession>
<name>A0AAV4BDT6_9GAST</name>
<gene>
    <name evidence="1" type="ORF">PoB_004385700</name>
</gene>
<dbReference type="AlphaFoldDB" id="A0AAV4BDT6"/>
<sequence length="106" mass="11801">MTSSQMNAQEFSVESTVLNLWFTQLSTEKGKWFPTTMCVLFQDDADGHIRCTACQSDWTVRARMDQHSCLCQGLLACKEGLGHFVGPIESLTRFGCVYDLVEGAQG</sequence>
<keyword evidence="2" id="KW-1185">Reference proteome</keyword>
<organism evidence="1 2">
    <name type="scientific">Plakobranchus ocellatus</name>
    <dbReference type="NCBI Taxonomy" id="259542"/>
    <lineage>
        <taxon>Eukaryota</taxon>
        <taxon>Metazoa</taxon>
        <taxon>Spiralia</taxon>
        <taxon>Lophotrochozoa</taxon>
        <taxon>Mollusca</taxon>
        <taxon>Gastropoda</taxon>
        <taxon>Heterobranchia</taxon>
        <taxon>Euthyneura</taxon>
        <taxon>Panpulmonata</taxon>
        <taxon>Sacoglossa</taxon>
        <taxon>Placobranchoidea</taxon>
        <taxon>Plakobranchidae</taxon>
        <taxon>Plakobranchus</taxon>
    </lineage>
</organism>
<evidence type="ECO:0000313" key="2">
    <source>
        <dbReference type="Proteomes" id="UP000735302"/>
    </source>
</evidence>
<protein>
    <submittedName>
        <fullName evidence="1">Uncharacterized protein</fullName>
    </submittedName>
</protein>
<proteinExistence type="predicted"/>
<evidence type="ECO:0000313" key="1">
    <source>
        <dbReference type="EMBL" id="GFO17352.1"/>
    </source>
</evidence>
<reference evidence="1 2" key="1">
    <citation type="journal article" date="2021" name="Elife">
        <title>Chloroplast acquisition without the gene transfer in kleptoplastic sea slugs, Plakobranchus ocellatus.</title>
        <authorList>
            <person name="Maeda T."/>
            <person name="Takahashi S."/>
            <person name="Yoshida T."/>
            <person name="Shimamura S."/>
            <person name="Takaki Y."/>
            <person name="Nagai Y."/>
            <person name="Toyoda A."/>
            <person name="Suzuki Y."/>
            <person name="Arimoto A."/>
            <person name="Ishii H."/>
            <person name="Satoh N."/>
            <person name="Nishiyama T."/>
            <person name="Hasebe M."/>
            <person name="Maruyama T."/>
            <person name="Minagawa J."/>
            <person name="Obokata J."/>
            <person name="Shigenobu S."/>
        </authorList>
    </citation>
    <scope>NUCLEOTIDE SEQUENCE [LARGE SCALE GENOMIC DNA]</scope>
</reference>
<comment type="caution">
    <text evidence="1">The sequence shown here is derived from an EMBL/GenBank/DDBJ whole genome shotgun (WGS) entry which is preliminary data.</text>
</comment>